<comment type="caution">
    <text evidence="2">The sequence shown here is derived from an EMBL/GenBank/DDBJ whole genome shotgun (WGS) entry which is preliminary data.</text>
</comment>
<dbReference type="Proteomes" id="UP001194580">
    <property type="component" value="Unassembled WGS sequence"/>
</dbReference>
<evidence type="ECO:0000313" key="3">
    <source>
        <dbReference type="Proteomes" id="UP001194580"/>
    </source>
</evidence>
<feature type="compositionally biased region" description="Acidic residues" evidence="1">
    <location>
        <begin position="646"/>
        <end position="655"/>
    </location>
</feature>
<evidence type="ECO:0000313" key="2">
    <source>
        <dbReference type="EMBL" id="KAG0261259.1"/>
    </source>
</evidence>
<gene>
    <name evidence="2" type="ORF">BGZ95_004260</name>
</gene>
<dbReference type="EMBL" id="JAAAIL010002048">
    <property type="protein sequence ID" value="KAG0261259.1"/>
    <property type="molecule type" value="Genomic_DNA"/>
</dbReference>
<accession>A0AAD4D386</accession>
<name>A0AAD4D386_9FUNG</name>
<feature type="non-terminal residue" evidence="2">
    <location>
        <position position="1"/>
    </location>
</feature>
<feature type="compositionally biased region" description="Basic and acidic residues" evidence="1">
    <location>
        <begin position="484"/>
        <end position="501"/>
    </location>
</feature>
<feature type="region of interest" description="Disordered" evidence="1">
    <location>
        <begin position="194"/>
        <end position="272"/>
    </location>
</feature>
<feature type="region of interest" description="Disordered" evidence="1">
    <location>
        <begin position="1"/>
        <end position="37"/>
    </location>
</feature>
<feature type="region of interest" description="Disordered" evidence="1">
    <location>
        <begin position="434"/>
        <end position="534"/>
    </location>
</feature>
<feature type="compositionally biased region" description="Acidic residues" evidence="1">
    <location>
        <begin position="467"/>
        <end position="483"/>
    </location>
</feature>
<dbReference type="AlphaFoldDB" id="A0AAD4D386"/>
<proteinExistence type="predicted"/>
<evidence type="ECO:0000256" key="1">
    <source>
        <dbReference type="SAM" id="MobiDB-lite"/>
    </source>
</evidence>
<organism evidence="2 3">
    <name type="scientific">Linnemannia exigua</name>
    <dbReference type="NCBI Taxonomy" id="604196"/>
    <lineage>
        <taxon>Eukaryota</taxon>
        <taxon>Fungi</taxon>
        <taxon>Fungi incertae sedis</taxon>
        <taxon>Mucoromycota</taxon>
        <taxon>Mortierellomycotina</taxon>
        <taxon>Mortierellomycetes</taxon>
        <taxon>Mortierellales</taxon>
        <taxon>Mortierellaceae</taxon>
        <taxon>Linnemannia</taxon>
    </lineage>
</organism>
<reference evidence="2" key="1">
    <citation type="journal article" date="2020" name="Fungal Divers.">
        <title>Resolving the Mortierellaceae phylogeny through synthesis of multi-gene phylogenetics and phylogenomics.</title>
        <authorList>
            <person name="Vandepol N."/>
            <person name="Liber J."/>
            <person name="Desiro A."/>
            <person name="Na H."/>
            <person name="Kennedy M."/>
            <person name="Barry K."/>
            <person name="Grigoriev I.V."/>
            <person name="Miller A.N."/>
            <person name="O'Donnell K."/>
            <person name="Stajich J.E."/>
            <person name="Bonito G."/>
        </authorList>
    </citation>
    <scope>NUCLEOTIDE SEQUENCE</scope>
    <source>
        <strain evidence="2">NRRL 28262</strain>
    </source>
</reference>
<feature type="compositionally biased region" description="Polar residues" evidence="1">
    <location>
        <begin position="664"/>
        <end position="676"/>
    </location>
</feature>
<feature type="compositionally biased region" description="Low complexity" evidence="1">
    <location>
        <begin position="195"/>
        <end position="210"/>
    </location>
</feature>
<feature type="region of interest" description="Disordered" evidence="1">
    <location>
        <begin position="627"/>
        <end position="676"/>
    </location>
</feature>
<feature type="compositionally biased region" description="Polar residues" evidence="1">
    <location>
        <begin position="24"/>
        <end position="35"/>
    </location>
</feature>
<feature type="compositionally biased region" description="Basic and acidic residues" evidence="1">
    <location>
        <begin position="1"/>
        <end position="23"/>
    </location>
</feature>
<feature type="compositionally biased region" description="Polar residues" evidence="1">
    <location>
        <begin position="53"/>
        <end position="69"/>
    </location>
</feature>
<feature type="region of interest" description="Disordered" evidence="1">
    <location>
        <begin position="53"/>
        <end position="168"/>
    </location>
</feature>
<feature type="compositionally biased region" description="Low complexity" evidence="1">
    <location>
        <begin position="71"/>
        <end position="108"/>
    </location>
</feature>
<protein>
    <submittedName>
        <fullName evidence="2">Uncharacterized protein</fullName>
    </submittedName>
</protein>
<sequence>PKSVSLKDKGKDKDDGKPRRKGDQANSKSAHSSLSACHLERLDADTIPRASDLISQLQISRTPPSQEQHMSALPSPTSASFSPSPLSPHIRMPSSPSAPSTPSVTNSARLLSASPEPLSPIPTSPLSPSRSGTIGTRFGSLFSNKASRRDIEESNATMGKENTDPTAMLKKKRLSTGSIQIPIGAFLTNTFRSKQQQGSQMKQQQVQLVQEQEHDQTQQPPQRKKRRGLLPKLPRLDTRPRIAISRSGSKKQNEAKQTAATGHGDDTQTPPEKLTQYSAAAHGPGLCAVSGANATATSRPGVSRYSSLKASPKLLSPFYLPPQIRTGAGSQSTQHLDPNVRLPPPMTTTTGEKNDCPTSVGSQAGQQLLDASFNPTFDWQRDSEVFYDDRWDRASVRTVDTEIIRLSDDPNFPGYPERNDYWQQHCRIRERRWKHQIHKHQQQQLTDARSPKKWLNGAKADPVTGLTEDDTNSLEEEDEDEDESKTTDHDGPLADRLRDVTDLLSSLPEKTARRNRQSTAPQSSQQSRFRQRRDRYTTYSAYIAAMQVKSKNRTDHKRSLDVAAMASPNGSDTNKLMADVRALRERSMTQPTNVKEIADKFGGTVMSGDPIVDPHLDPTRQSYLPEVHHGQRRYTHRCDGANLGSSDDESEDQGEGEDRVHPVSSFNTPQRQRQPNSGILFVAASATTAEVYPTLVHDPREQQQQQLHNKSSAKSKMGHLHFHDKHTSTTNCWIEDGYDEGMIGCLVASYFDKSFLEDRFKSGDMDDDEGGDKAAGGTVGNGFMVLQSSFGDQGFYKRLNEPHRLSTCRVTRRPQRS</sequence>
<keyword evidence="3" id="KW-1185">Reference proteome</keyword>